<reference evidence="1 2" key="1">
    <citation type="submission" date="2017-12" db="EMBL/GenBank/DDBJ databases">
        <title>Comparative genomics of Botrytis spp.</title>
        <authorList>
            <person name="Valero-Jimenez C.A."/>
            <person name="Tapia P."/>
            <person name="Veloso J."/>
            <person name="Silva-Moreno E."/>
            <person name="Staats M."/>
            <person name="Valdes J.H."/>
            <person name="Van Kan J.A.L."/>
        </authorList>
    </citation>
    <scope>NUCLEOTIDE SEQUENCE [LARGE SCALE GENOMIC DNA]</scope>
    <source>
        <strain evidence="1 2">MUCL435</strain>
    </source>
</reference>
<dbReference type="OrthoDB" id="10288982at2759"/>
<gene>
    <name evidence="1" type="ORF">BGAL_0022g00470</name>
</gene>
<dbReference type="AlphaFoldDB" id="A0A4S8RAF5"/>
<accession>A0A4S8RAF5</accession>
<proteinExistence type="predicted"/>
<sequence length="69" mass="7823">MRVFMRFYGDRLLDKAGALLIITIQKELCLSPSVASSLGITDENVTRRHACHAGDVMGYFQKYEHADYV</sequence>
<comment type="caution">
    <text evidence="1">The sequence shown here is derived from an EMBL/GenBank/DDBJ whole genome shotgun (WGS) entry which is preliminary data.</text>
</comment>
<organism evidence="1 2">
    <name type="scientific">Botrytis galanthina</name>
    <dbReference type="NCBI Taxonomy" id="278940"/>
    <lineage>
        <taxon>Eukaryota</taxon>
        <taxon>Fungi</taxon>
        <taxon>Dikarya</taxon>
        <taxon>Ascomycota</taxon>
        <taxon>Pezizomycotina</taxon>
        <taxon>Leotiomycetes</taxon>
        <taxon>Helotiales</taxon>
        <taxon>Sclerotiniaceae</taxon>
        <taxon>Botrytis</taxon>
    </lineage>
</organism>
<evidence type="ECO:0000313" key="1">
    <source>
        <dbReference type="EMBL" id="THV54690.1"/>
    </source>
</evidence>
<protein>
    <submittedName>
        <fullName evidence="1">Uncharacterized protein</fullName>
    </submittedName>
</protein>
<dbReference type="EMBL" id="PQXL01000022">
    <property type="protein sequence ID" value="THV54690.1"/>
    <property type="molecule type" value="Genomic_DNA"/>
</dbReference>
<evidence type="ECO:0000313" key="2">
    <source>
        <dbReference type="Proteomes" id="UP000308671"/>
    </source>
</evidence>
<keyword evidence="2" id="KW-1185">Reference proteome</keyword>
<name>A0A4S8RAF5_9HELO</name>
<dbReference type="Proteomes" id="UP000308671">
    <property type="component" value="Unassembled WGS sequence"/>
</dbReference>